<dbReference type="Gene3D" id="3.30.420.10">
    <property type="entry name" value="Ribonuclease H-like superfamily/Ribonuclease H"/>
    <property type="match status" value="1"/>
</dbReference>
<evidence type="ECO:0000313" key="2">
    <source>
        <dbReference type="RefSeq" id="XP_017885361.1"/>
    </source>
</evidence>
<organism evidence="1 2">
    <name type="scientific">Ceratina calcarata</name>
    <dbReference type="NCBI Taxonomy" id="156304"/>
    <lineage>
        <taxon>Eukaryota</taxon>
        <taxon>Metazoa</taxon>
        <taxon>Ecdysozoa</taxon>
        <taxon>Arthropoda</taxon>
        <taxon>Hexapoda</taxon>
        <taxon>Insecta</taxon>
        <taxon>Pterygota</taxon>
        <taxon>Neoptera</taxon>
        <taxon>Endopterygota</taxon>
        <taxon>Hymenoptera</taxon>
        <taxon>Apocrita</taxon>
        <taxon>Aculeata</taxon>
        <taxon>Apoidea</taxon>
        <taxon>Anthophila</taxon>
        <taxon>Apidae</taxon>
        <taxon>Ceratina</taxon>
        <taxon>Zadontomerus</taxon>
    </lineage>
</organism>
<evidence type="ECO:0000313" key="1">
    <source>
        <dbReference type="Proteomes" id="UP000694925"/>
    </source>
</evidence>
<dbReference type="Pfam" id="PF13412">
    <property type="entry name" value="HTH_24"/>
    <property type="match status" value="1"/>
</dbReference>
<dbReference type="PANTHER" id="PTHR47326:SF1">
    <property type="entry name" value="HTH PSQ-TYPE DOMAIN-CONTAINING PROTEIN"/>
    <property type="match status" value="1"/>
</dbReference>
<name>A0AAJ7J5I5_9HYME</name>
<dbReference type="KEGG" id="ccal:108628138"/>
<accession>A0AAJ7J5I5</accession>
<proteinExistence type="predicted"/>
<protein>
    <submittedName>
        <fullName evidence="2">Histone-lysine N-methyltransferase SETMAR-like</fullName>
    </submittedName>
</protein>
<dbReference type="InterPro" id="IPR036397">
    <property type="entry name" value="RNaseH_sf"/>
</dbReference>
<dbReference type="GeneID" id="108628138"/>
<sequence>MLVRSRSGGRSQQNSDLEERILSHIEEDPTMSTRQIATMEGVSHTTVWRTLKDQQMHPYHYQRVQQLEEGDPERRRNFCSWMLQKLRENENFISQILFTDEAGFDRSGVFNLHNEHVWAIENPHAVVERHSQRQFSCNVWAGIVNETLIGPVILPNRLTGQYYLDFLQNELPELLADVPLSTRRDMWYMHDGAPPHSTTAVTNHLNSTFGEKWIGRRGPVPWPARSPDLNPLDFFFWGHFKTLVYSTPVNTLEDLVLRIQFTAGIIKNVTGDFKKVNDNFRKRIQLCLEQDGGHFEHLL</sequence>
<dbReference type="GO" id="GO:0003676">
    <property type="term" value="F:nucleic acid binding"/>
    <property type="evidence" value="ECO:0007669"/>
    <property type="project" value="InterPro"/>
</dbReference>
<dbReference type="RefSeq" id="XP_017885361.1">
    <property type="nucleotide sequence ID" value="XM_018029872.1"/>
</dbReference>
<dbReference type="PANTHER" id="PTHR47326">
    <property type="entry name" value="TRANSPOSABLE ELEMENT TC3 TRANSPOSASE-LIKE PROTEIN"/>
    <property type="match status" value="1"/>
</dbReference>
<dbReference type="Gene3D" id="1.10.10.10">
    <property type="entry name" value="Winged helix-like DNA-binding domain superfamily/Winged helix DNA-binding domain"/>
    <property type="match status" value="1"/>
</dbReference>
<reference evidence="2" key="1">
    <citation type="submission" date="2025-08" db="UniProtKB">
        <authorList>
            <consortium name="RefSeq"/>
        </authorList>
    </citation>
    <scope>IDENTIFICATION</scope>
    <source>
        <tissue evidence="2">Whole body</tissue>
    </source>
</reference>
<dbReference type="AlphaFoldDB" id="A0AAJ7J5I5"/>
<dbReference type="InterPro" id="IPR036388">
    <property type="entry name" value="WH-like_DNA-bd_sf"/>
</dbReference>
<gene>
    <name evidence="2" type="primary">LOC108628138</name>
</gene>
<keyword evidence="1" id="KW-1185">Reference proteome</keyword>
<dbReference type="Proteomes" id="UP000694925">
    <property type="component" value="Unplaced"/>
</dbReference>